<accession>A0A6A4TP26</accession>
<evidence type="ECO:0000313" key="5">
    <source>
        <dbReference type="EMBL" id="KAF0045280.1"/>
    </source>
</evidence>
<evidence type="ECO:0000259" key="4">
    <source>
        <dbReference type="PROSITE" id="PS50835"/>
    </source>
</evidence>
<comment type="caution">
    <text evidence="5">The sequence shown here is derived from an EMBL/GenBank/DDBJ whole genome shotgun (WGS) entry which is preliminary data.</text>
</comment>
<keyword evidence="2" id="KW-0812">Transmembrane</keyword>
<dbReference type="Gene3D" id="2.60.40.10">
    <property type="entry name" value="Immunoglobulins"/>
    <property type="match status" value="1"/>
</dbReference>
<dbReference type="Proteomes" id="UP000438429">
    <property type="component" value="Unassembled WGS sequence"/>
</dbReference>
<feature type="chain" id="PRO_5025666281" description="Ig-like domain-containing protein" evidence="3">
    <location>
        <begin position="30"/>
        <end position="289"/>
    </location>
</feature>
<dbReference type="PANTHER" id="PTHR46484">
    <property type="entry name" value="SI:CH211-171H4.5-RELATED"/>
    <property type="match status" value="1"/>
</dbReference>
<dbReference type="PANTHER" id="PTHR46484:SF1">
    <property type="entry name" value="SCHWANN CELL MYELIN PROTEIN-RELATED"/>
    <property type="match status" value="1"/>
</dbReference>
<keyword evidence="2" id="KW-1133">Transmembrane helix</keyword>
<dbReference type="EMBL" id="VEVO01000002">
    <property type="protein sequence ID" value="KAF0045280.1"/>
    <property type="molecule type" value="Genomic_DNA"/>
</dbReference>
<protein>
    <recommendedName>
        <fullName evidence="4">Ig-like domain-containing protein</fullName>
    </recommendedName>
</protein>
<dbReference type="PROSITE" id="PS50835">
    <property type="entry name" value="IG_LIKE"/>
    <property type="match status" value="1"/>
</dbReference>
<proteinExistence type="predicted"/>
<dbReference type="Pfam" id="PF07686">
    <property type="entry name" value="V-set"/>
    <property type="match status" value="1"/>
</dbReference>
<feature type="domain" description="Ig-like" evidence="4">
    <location>
        <begin position="26"/>
        <end position="117"/>
    </location>
</feature>
<sequence length="289" mass="32644">MVTVRKHTQRFHIRGLNLVLRLLLGPSRCQIWSINVTTHINATLGASMTIPCTFTYPKKHHTKDVQVYWKKPGKTKIKTSDNDKNQFVFHTNSTFVIEKYRGKTNLIGDKANGDCSLKIVNIMENEPKIYVRLVAKDQNYSFVNKPVSIFVSGAESINLGQGVTSPPLFTFEPTHIVTTLQTSYMYAAIFAPLLALLIITVVAAIFCHVRRKRSHSVTRVESGYYENFSGASSNQAKREASCENHENKKLSELKVIDDPIYVNTEELTGHTDESTDQTHNVYGNVDYSK</sequence>
<keyword evidence="3" id="KW-0732">Signal</keyword>
<dbReference type="AlphaFoldDB" id="A0A6A4TP26"/>
<keyword evidence="2" id="KW-0472">Membrane</keyword>
<reference evidence="5 6" key="1">
    <citation type="submission" date="2019-06" db="EMBL/GenBank/DDBJ databases">
        <title>Draft genomes of female and male turbot (Scophthalmus maximus).</title>
        <authorList>
            <person name="Xu H."/>
            <person name="Xu X.-W."/>
            <person name="Shao C."/>
            <person name="Chen S."/>
        </authorList>
    </citation>
    <scope>NUCLEOTIDE SEQUENCE [LARGE SCALE GENOMIC DNA]</scope>
    <source>
        <strain evidence="5">Ysfricsl-2016a</strain>
        <tissue evidence="5">Blood</tissue>
    </source>
</reference>
<evidence type="ECO:0000256" key="2">
    <source>
        <dbReference type="SAM" id="Phobius"/>
    </source>
</evidence>
<dbReference type="InterPro" id="IPR013783">
    <property type="entry name" value="Ig-like_fold"/>
</dbReference>
<dbReference type="InterPro" id="IPR007110">
    <property type="entry name" value="Ig-like_dom"/>
</dbReference>
<name>A0A6A4TP26_SCOMX</name>
<gene>
    <name evidence="5" type="ORF">F2P81_001809</name>
</gene>
<organism evidence="5 6">
    <name type="scientific">Scophthalmus maximus</name>
    <name type="common">Turbot</name>
    <name type="synonym">Psetta maxima</name>
    <dbReference type="NCBI Taxonomy" id="52904"/>
    <lineage>
        <taxon>Eukaryota</taxon>
        <taxon>Metazoa</taxon>
        <taxon>Chordata</taxon>
        <taxon>Craniata</taxon>
        <taxon>Vertebrata</taxon>
        <taxon>Euteleostomi</taxon>
        <taxon>Actinopterygii</taxon>
        <taxon>Neopterygii</taxon>
        <taxon>Teleostei</taxon>
        <taxon>Neoteleostei</taxon>
        <taxon>Acanthomorphata</taxon>
        <taxon>Carangaria</taxon>
        <taxon>Pleuronectiformes</taxon>
        <taxon>Pleuronectoidei</taxon>
        <taxon>Scophthalmidae</taxon>
        <taxon>Scophthalmus</taxon>
    </lineage>
</organism>
<evidence type="ECO:0000313" key="6">
    <source>
        <dbReference type="Proteomes" id="UP000438429"/>
    </source>
</evidence>
<evidence type="ECO:0000256" key="3">
    <source>
        <dbReference type="SAM" id="SignalP"/>
    </source>
</evidence>
<dbReference type="SUPFAM" id="SSF48726">
    <property type="entry name" value="Immunoglobulin"/>
    <property type="match status" value="1"/>
</dbReference>
<evidence type="ECO:0000256" key="1">
    <source>
        <dbReference type="SAM" id="MobiDB-lite"/>
    </source>
</evidence>
<dbReference type="InterPro" id="IPR036179">
    <property type="entry name" value="Ig-like_dom_sf"/>
</dbReference>
<feature type="signal peptide" evidence="3">
    <location>
        <begin position="1"/>
        <end position="29"/>
    </location>
</feature>
<dbReference type="InterPro" id="IPR013106">
    <property type="entry name" value="Ig_V-set"/>
</dbReference>
<feature type="region of interest" description="Disordered" evidence="1">
    <location>
        <begin position="270"/>
        <end position="289"/>
    </location>
</feature>
<feature type="transmembrane region" description="Helical" evidence="2">
    <location>
        <begin position="184"/>
        <end position="209"/>
    </location>
</feature>